<dbReference type="AlphaFoldDB" id="A0A923S2A9"/>
<keyword evidence="5" id="KW-1185">Reference proteome</keyword>
<feature type="chain" id="PRO_5036929151" evidence="2">
    <location>
        <begin position="27"/>
        <end position="199"/>
    </location>
</feature>
<dbReference type="RefSeq" id="WP_187081767.1">
    <property type="nucleotide sequence ID" value="NZ_JACORU010000004.1"/>
</dbReference>
<organism evidence="4 5">
    <name type="scientific">Ramlibacter albus</name>
    <dbReference type="NCBI Taxonomy" id="2079448"/>
    <lineage>
        <taxon>Bacteria</taxon>
        <taxon>Pseudomonadati</taxon>
        <taxon>Pseudomonadota</taxon>
        <taxon>Betaproteobacteria</taxon>
        <taxon>Burkholderiales</taxon>
        <taxon>Comamonadaceae</taxon>
        <taxon>Ramlibacter</taxon>
    </lineage>
</organism>
<dbReference type="Proteomes" id="UP000596827">
    <property type="component" value="Unassembled WGS sequence"/>
</dbReference>
<evidence type="ECO:0000313" key="5">
    <source>
        <dbReference type="Proteomes" id="UP000596827"/>
    </source>
</evidence>
<dbReference type="Gene3D" id="2.30.30.40">
    <property type="entry name" value="SH3 Domains"/>
    <property type="match status" value="1"/>
</dbReference>
<keyword evidence="2" id="KW-0732">Signal</keyword>
<dbReference type="InterPro" id="IPR003646">
    <property type="entry name" value="SH3-like_bac-type"/>
</dbReference>
<evidence type="ECO:0000256" key="1">
    <source>
        <dbReference type="SAM" id="MobiDB-lite"/>
    </source>
</evidence>
<feature type="region of interest" description="Disordered" evidence="1">
    <location>
        <begin position="149"/>
        <end position="199"/>
    </location>
</feature>
<proteinExistence type="predicted"/>
<dbReference type="Pfam" id="PF08239">
    <property type="entry name" value="SH3_3"/>
    <property type="match status" value="1"/>
</dbReference>
<dbReference type="EMBL" id="JACORU010000004">
    <property type="protein sequence ID" value="MBC5765289.1"/>
    <property type="molecule type" value="Genomic_DNA"/>
</dbReference>
<protein>
    <submittedName>
        <fullName evidence="4">SH3 domain-containing protein</fullName>
    </submittedName>
</protein>
<gene>
    <name evidence="4" type="ORF">H8R02_12550</name>
</gene>
<sequence length="199" mass="20631">MTGKRMPRRLGALAATLLLACGLAAAQSPGEPALIKRATELRDAPGESGRSLGALPAQSTVTRLEQRQGPWVQVRNAAGATGWVHLFDIAPTTGAQAPQGTQGPSAGGLMRGVTGMFARPQQQQMTTSTSTIGIRGLGAEDIAKAQPNTAAVAQMEAQRANEGQAREFASRAQLRSENVEPLPAPRRAPGTANPPGNPQ</sequence>
<evidence type="ECO:0000313" key="4">
    <source>
        <dbReference type="EMBL" id="MBC5765289.1"/>
    </source>
</evidence>
<feature type="domain" description="SH3b" evidence="3">
    <location>
        <begin position="40"/>
        <end position="85"/>
    </location>
</feature>
<dbReference type="PROSITE" id="PS51257">
    <property type="entry name" value="PROKAR_LIPOPROTEIN"/>
    <property type="match status" value="1"/>
</dbReference>
<feature type="signal peptide" evidence="2">
    <location>
        <begin position="1"/>
        <end position="26"/>
    </location>
</feature>
<evidence type="ECO:0000259" key="3">
    <source>
        <dbReference type="Pfam" id="PF08239"/>
    </source>
</evidence>
<accession>A0A923S2A9</accession>
<reference evidence="4" key="1">
    <citation type="submission" date="2020-08" db="EMBL/GenBank/DDBJ databases">
        <title>Ramlibacter sp. GTP1 16S ribosomal RNA gene genome sequencing and assembly.</title>
        <authorList>
            <person name="Kang M."/>
        </authorList>
    </citation>
    <scope>NUCLEOTIDE SEQUENCE</scope>
    <source>
        <strain evidence="4">GTP1</strain>
    </source>
</reference>
<comment type="caution">
    <text evidence="4">The sequence shown here is derived from an EMBL/GenBank/DDBJ whole genome shotgun (WGS) entry which is preliminary data.</text>
</comment>
<evidence type="ECO:0000256" key="2">
    <source>
        <dbReference type="SAM" id="SignalP"/>
    </source>
</evidence>
<name>A0A923S2A9_9BURK</name>